<dbReference type="InterPro" id="IPR025110">
    <property type="entry name" value="AMP-bd_C"/>
</dbReference>
<evidence type="ECO:0000256" key="1">
    <source>
        <dbReference type="ARBA" id="ARBA00001957"/>
    </source>
</evidence>
<dbReference type="Gene3D" id="2.30.38.10">
    <property type="entry name" value="Luciferase, Domain 3"/>
    <property type="match status" value="4"/>
</dbReference>
<feature type="region of interest" description="Disordered" evidence="6">
    <location>
        <begin position="580"/>
        <end position="600"/>
    </location>
</feature>
<keyword evidence="9" id="KW-1185">Reference proteome</keyword>
<evidence type="ECO:0000256" key="3">
    <source>
        <dbReference type="ARBA" id="ARBA00022553"/>
    </source>
</evidence>
<dbReference type="SUPFAM" id="SSF56801">
    <property type="entry name" value="Acetyl-CoA synthetase-like"/>
    <property type="match status" value="5"/>
</dbReference>
<dbReference type="CDD" id="cd17646">
    <property type="entry name" value="A_NRPS_AB3403-like"/>
    <property type="match status" value="1"/>
</dbReference>
<protein>
    <submittedName>
        <fullName evidence="8">Non-ribosomal peptide synthase/polyketide synthase</fullName>
    </submittedName>
</protein>
<dbReference type="EMBL" id="JBHVZQ010000002">
    <property type="protein sequence ID" value="MFF1272573.1"/>
    <property type="molecule type" value="Genomic_DNA"/>
</dbReference>
<feature type="domain" description="Carrier" evidence="7">
    <location>
        <begin position="3569"/>
        <end position="3646"/>
    </location>
</feature>
<dbReference type="SUPFAM" id="SSF47336">
    <property type="entry name" value="ACP-like"/>
    <property type="match status" value="5"/>
</dbReference>
<dbReference type="NCBIfam" id="TIGR01720">
    <property type="entry name" value="NRPS-para261"/>
    <property type="match status" value="1"/>
</dbReference>
<feature type="domain" description="Carrier" evidence="7">
    <location>
        <begin position="2042"/>
        <end position="2116"/>
    </location>
</feature>
<dbReference type="InterPro" id="IPR001031">
    <property type="entry name" value="Thioesterase"/>
</dbReference>
<dbReference type="InterPro" id="IPR029058">
    <property type="entry name" value="AB_hydrolase_fold"/>
</dbReference>
<evidence type="ECO:0000313" key="8">
    <source>
        <dbReference type="EMBL" id="MFF1272573.1"/>
    </source>
</evidence>
<proteinExistence type="predicted"/>
<evidence type="ECO:0000259" key="7">
    <source>
        <dbReference type="PROSITE" id="PS50075"/>
    </source>
</evidence>
<dbReference type="CDD" id="cd19543">
    <property type="entry name" value="DCL_NRPS"/>
    <property type="match status" value="1"/>
</dbReference>
<dbReference type="Gene3D" id="3.30.559.30">
    <property type="entry name" value="Nonribosomal peptide synthetase, condensation domain"/>
    <property type="match status" value="6"/>
</dbReference>
<sequence length="6036" mass="645721">MPDATSAFDVPLTAGQRGLWFAQLIDPTNPRYRVAERTGIAGPVDVERFRRALARTVADAEVLRGRVADADGGGEPVFVVEGTPAEPPFTFVDLSAAEDPAAAAEEWQRQRLDLPLDITRPSACDFALLKLADTEYVWFQQYHHLLMDGVGEFLVQQRCAEIYTALTEGRPVPEAGFPPLRTLADAEAEYRASARYERDRAFWTTRLADAPDPVSLGTGIPHVPLGQRRAVVSWSPQRVDAVRAAATELGVAWPVLVVAALALCLDRRRGDREVVLGLPVAARGGACDRVPGMISNVLPLCLDLRAAATVGDLLRTVAADLRATVRHQRYRQEDLRHELGLLGGTRRLYGPQINLALGRTVLDFAGHPGISRNASTVPTDDLSLGLDRRPDDGGLDLVYDVHAEVFTEREFAALRARLDAVVDVLAGAAPDLPLASVDTTTPAERRHLLHEVNDTAHEVPATTLPALFERQVRATPDAPAVVFDGVTLGYAEFNERVNRLAHLLLARGIRRGDRVAVAIPRSFELVTALYAVQKAGAAYVPVDPELPADRIAFMIADARPALLLTTAALAAVLPATPGTPRLPADTAARPAGLADHDPTDADRGAALSGLDTAYVIYTSGSTGRPKGAAVSQRAIVNRLLWMREAYAIDHTDRVLQKTPASFDVSVWEFFLPLISGAALVVAAPGAHSDPAALGRLIGAERISTAHFVPSMLEVFLTAADPADCAGLRRVICSGEALSGRTAQRFLTTLGAGPHAPAELHNLYGPTEAAVDVTAHHCGHGEPHNGVPIGRPVWNTRVLVLDAALRPAPAGVAGELYLAGVQLADGYLGRPGLSAERFVADPWGPPGTRMYRTGDLARWTADGELEFLGRVDHQVKIRGFRVEPGEIEAALAASPGVGQAVVVARDDNPAEPGDHRLVAYLVPAPGAIPDPDELRNLVAAALPAHMVPAAFVVLDRLPTTANGKLDRRALPAPDYGAGRAGRAALTAAEELLCGLFAEVLGADTVTMDDDFFALGGHSLLAGRLVTRVRSVLGAELTVRDVFEAPTPLRLLERTGSASRRPPLLPAAGDTPAPLSAGQHQQWVLHRLEGPSPTYNMGLVLRITGRLDHTALRAALHDVVSRHEPLRTLFRDDDTGTPHQVVLPADTARPELTVVPVAEDELPAALRAAGRHAFDLAAEPPLRAVLFAVGDEHVLLLLMHHIAGDGQSLRPFTRDLSQAYTARLSGRCPRWTPLPVGYGDYCHWQHAVLGDEEDPESLAARQLAHWRGALDGLPEEITLPTDRPRPARPTHRGATAGIEVGADVHRGLAELARNQGATLFMVVQAALATVLTRLGGGTDLPIGSVVAGRSDQALDDLVGCFVNTVVLRTDTSGDPTFTELLGRVRETDLAAYAHQDLPFERLVERLRPERSASRNPLFQVMLVLQHDDPCLELPGAEVRPLPAEREYTKVDLVFEVRERRTADGAPAGLTGHLEYSTDLYDPDTAARIAGLLVRVLAAAVADPGRPVGAIDVLEPAERHRLLAEWNDTARDVPVRTLARIFEDTAAAAPDAPALLADEQRLSYAELNARANRMARLLIARGAGPERLVAVLLPRSVDLTVTQLAISKAGAAFLPLDPAFPADRVAHVLGDARPLLVVASAATADALPEPACPVLLTGEVDAEAATATGGDAGSGDVTDADRNAPLSPDNAAYVIYTSGSTGVPKGVAVTHRGLAGFTAFLRDRFRTTADSRVLQCSSPSFDVSVLELCLAFGAGAALVVSSDGPLIGSTLADVLTANRVTHALIPPAAAATLPDDVELPDLRTLAVGGDVCPAELVTRFAPGRRMLNGYGPTEYTVGATFSHPLRPGGAPPIGTPLWNTRAFVLDTALNPVPPGVPGELYLAGDGLARGYLGHPDLTAQRFVADPFGAPGTRMYRTGDRVRWNAGGELEFLGRADDQVKIRGFRIEPGEVETALCSHPSVRQCVVVVREDTPGTRRLVGYVVPAGPGGADGDALRAHAASILPEYMVPAAVMVLDALPVIANGMKVDRKALPAPEFTAHGTRTAPRTDTEAALCELFSAVLKVADVGVHDSFFDLGGDSIMSIQLVTRARAAGLELTPKDVFEHRTVAALAAAAVPAGQDAADRTDEPPADATGPVRLTPIMHWLREHDRPVADFAQSMLLTTPAGLTESGLRATLQAVLDRHDALRMRLVRRRTWRAVIDEPGSVTAATCLRRVDSTGHTPDELLAALRAEHDRAHGELAPESGVMVRAVWFDTGPDRQGRLLLVLHHLVVDGVSWRILGADLAASPAPADAGAPRPVPYRRWAQAVADAAHDPAVLSRLDDWLALLAEPEAPLGARPVDPATDTAAGVRRVRLTLPVPLTGDLLTRVPAAFRAGTHEMLLAGLALAVTRWRSGRGDDSPALLVDVEGHGRDQVEELDVSRTVGWFTTLHPARLDLSGVDVDAVYDATGAADRAAGQAAAAVRRVKEHLRTLPAGLGYGLLRHLNPETAPEFTGLATPQLAFNYLGRVTASTGAEDWALAPEQAGLGGGAGADAPVRHALEINAISVENADGPELSATVSWPADLFAERDVLELTGLWRQALEALRDAAGAASGHTPSDFPLVALDQSEVDTLVAAVPGLDDLLPLSPLAESFFFHAAYHERGADPYTPQIVLDLTGPLDVERLRASARHVLDRHPNLRSGFTDRGLRAPVQFVPGGTDLPFRVVDLSDLDGDAARAEARQVLVSERRAGFVLDEPPLVRFTLLVHPDRRHQLVLTNHHILLDGWSVPLLLRALFDCYAAGADPSAVAPAASYRDYLAWLARQDRAAATDAWRRALAGLDQPTLLADQARSASSEVRRPDCLTVRLTGLAGLAQACGVTVNTVLQALWALVLTARTGRDDVVFGATVSGRPPELPGVESMVGLLINTVPVRVRTAGARSFRDLLTRLQAEQAGLLGHHHVAMTDIQRAAGTGELFDTLVVFENYPLDPDTMDLPGTGLRLTGASSEETGHYPLTVVAHPGEELEVRLHFRDELLPRAEVTSVAEHLRTLADRLTRDPDTVLVTADLMPGSERSAVLADGRGRERAVPGTSIPARFAEQVAAAPDAVALVSDGHEVTYRELDRRANRLAHRLLATGVAREDRVAIVQRRSVDLVVSVLAVLKAGAAYVPLDPRSPADRQARMLATCGAAVVLTDIEGYERRHAAPVVVLGPEPLPGPDTDPGVDIRPDQLAYVMFTSGSTGEPKGVGVPHRAVLNLASDGLWEGANHERMLQHVAQSFDPAVYELWVSLLFGRMLVIAPPGEPDVAELARTIQENGVTALMVPTAVFRLVAEERPECFAGVRELLVGGEALPASAARQVLTANPSLALHNGYGPTETTVMPTAYTMRSADEVPAQVPIGRPMDNRRVYVLDPWLRPVPRGATGELYVSGAGLARGYLRRPDLTAARFVADPFLPGARMYRTGDLARWNAAGNLDFRGRADEQVKVRGFRIEPGEIEAAVAALPGVGQVAVVIREDMPGDKRIVAYYVPSVGVRSGGQPDAHALRASVSDVLPDYMVPSAFVPLDELPLTTNGKLDRSALPAPVLSSAGGRRPRNPREDALCGLFAEVLGTARDQVGLDDGFFDLGGHSLLATRLVSRVRSVLDVELSVRAVFEAPTVAQLAAVLDDAGAGRPALRPMPRGDLLPTSFGQRRLWFLNAMDPDSAPYRIPAVLRLTGTLDAAALKAALTDVAERHEVLRTVYPAVDGEPHQSVLPVSHVRLWRTPLTTTAHDLPSRLAAEFARPFHLETELPLRATLFRLGEREHVLMLVLHHIAGDGASVAPLVRDLAHAYSARCRAESPGWEPLPVQYADYALWQRRWLGDEDTPDSAIATQLSYWKDALAGLPEGLELPADRPRPAVADHRGDTVDLEVPAEVHRRLTELASQHRASMFMVAHAALAALLSRVGAGTDIPIGTPIAGRVDEALDDLVGFFVNTLVLRTDTSGDPTFTELLDRVRQTDLAAYAHQDVPFERLVEVLNPARTLSRHPLFQVMLSFQNSPWGTVEMDGLTVEPVTFGAGEEQFDLSVELVERFRPAGEPGGMVGRAHFRTDLFDEHTARMLVDAFGRLLARFADAPGQPIGAAPLLDGAEQAALLAVGRGPGREVPEVSIPARFAEQVAAAPDAVALVSGESKVTYGELDRRANRLARHLLALGVRPEDRIAIVQRRSVELLVSVLAVLKAGAAYVPLDPRSPSDRLARMVSASDAAVLLTDADGCAPEHAATVVVGSDPLADDDSDPGVVVHPDQLAYVMFTSGSTGEPKGVGVSHRSVLGYVSDGLWTGRSHERVLQHVAHSFDPSVHELWVSLLFGRELVIAPPGELDITQLTRSIRDHGVTALALPAAVFRLVAETSPESLAGVRQLSVGGEAMPPAAARQVLANNPELLLVNGYGPTETTVGPTAYPMRTVDDVPDTVPIGRPMDNRRVYVLDDRLRLVPRGVAGELYVSGAGIARGYVGRPELTAQAFVADPFGVPGVRMYRTGDLVRWNTAGVLEFLGRADKQVKIRGFRIEIGEIETALAAQPGVGQSVVVVREDTPGEKRLVAYYVPAANAGPGEQELRTGVSAALPDYMVPSAFVPLDALPLTLNGKVDQAALPAPVLSSPDGRGPRTAREEALCGLFAEVLGLEPGQLGIDDNFFAMGGHSLLATRLVSRMRTVLDVEVPVRAVFEAPTVAEFAAVLDGAERGRPALRRMPRGESVPASFGQRRLWFLNAMDPEASPYRIPAALRFSGPLDTAALRAALDDVVERHEVLRTVYPAVEGEPHQVVLPLPDVKVWDEPVTTTEAELPAGLAAVFGRPFHLETEPPLRARLFRLGDQEHVLMLVLHHIAGDGASTVPLVRDLSEAYTARRQDDAPAWEPLPVQYADYALWQRRWLGDEDAPDSAIATQLAYWKDALAGLPEGLELPADRPRPAVADHRGDTVGLEVPAEVHRRLTELASQHRASMFMVAHAALAALLSRVGAGTDIPIGTPIAGRVDEALDDLVGFFVNTLVLRTDTSGDPTFSELLDRVRQTDLAAYAHQDVPFERLVEVLNPARTLSRHPLFQVMLSFQNDPPTAFTASGVEVSEVAVSDGGGAKFDLAVQLTERTGPDGEPDGLTCGVRYRTDLFDRDTVHRLAEAFGRLLAQVAEAPHQPVGSVELLDHTTRRRLLVDWNDTATEAATATLPELLTAQARRTPDAIAVRHGLASMTYAELDGATDRLAHVLVARGVGPERVVAVAMPKSPGQMVALLAVLKARGAYVPLDPGHPRGRIRYVMDDARAALLLTTPESAGGLSGEDVPTLVVDAGTGAVRAPAADAVPLSAPHPHDPAYVIYTSGSTGRPKGVVVEHRSLSDYLAFAGARYEGMRETVLVTTTASFDLTVTGMFVPLTVGGTVHLAALDEDPDTVAALRDRPCALTKVTPSHLPMLAELPDGFSPRTELLLGGEALTGEAVHAWRAAHPDATVVNCYGPTELTVNCADHRIEPGDPLPDGPVPIGRPMANTAVYVLDQRLRPVDVGVAGELYVSGAALARGYLYRPELTARRFVADPFGPPGARMYRTGDLVRWTADGNLLFAGRADEQVKVRGFRIEPGEIEAVLTRRPGVRQAVALVRTDRPGDQRLVAYVVPERGATLETAGLRDALAAVLPDYQVPSAFVVLDELPLTPNRKVDRAALPAPADRRQGGTAPRDDVERVVCELFGEVLGRSGVSVEDGFFDLGGHSLLATRLIGRIREVLGVRLGIRTLFEAPTVAELARRVGGSGGGNSFDVLVALREHGTGTPVFCAHPASGFAWSFTGLLRHLDGDVPVYGLQSRGMDGSPLPRSVAEVAAEHIERMRKVQPNGPYRLVGYSFGGIVVHEMAARLQEAGETVELLAVLDTVPRTGPEPAFDEEDAHDGLFRAMLESGGYDLTDLAGRRLGADTVAALLAERGGMFGDLDAAQLGRLSGVMTNNSRMAAVHTPRRYRGDVHLFVATEGDRLDPAAWRPHVDGEIHAYPVATDHAGMTRPRSLDVVGQVLARALAAAEAGRPGTEDDEGRNQGGTQ</sequence>
<dbReference type="InterPro" id="IPR020806">
    <property type="entry name" value="PKS_PP-bd"/>
</dbReference>
<dbReference type="Pfam" id="PF00501">
    <property type="entry name" value="AMP-binding"/>
    <property type="match status" value="5"/>
</dbReference>
<keyword evidence="2" id="KW-0596">Phosphopantetheine</keyword>
<dbReference type="InterPro" id="IPR020802">
    <property type="entry name" value="TesA-like"/>
</dbReference>
<feature type="domain" description="Carrier" evidence="7">
    <location>
        <begin position="4621"/>
        <end position="4698"/>
    </location>
</feature>
<feature type="region of interest" description="Disordered" evidence="6">
    <location>
        <begin position="6016"/>
        <end position="6036"/>
    </location>
</feature>
<dbReference type="PROSITE" id="PS00455">
    <property type="entry name" value="AMP_BINDING"/>
    <property type="match status" value="5"/>
</dbReference>
<evidence type="ECO:0000256" key="4">
    <source>
        <dbReference type="ARBA" id="ARBA00022737"/>
    </source>
</evidence>
<dbReference type="Gene3D" id="1.10.1200.10">
    <property type="entry name" value="ACP-like"/>
    <property type="match status" value="4"/>
</dbReference>
<dbReference type="Proteomes" id="UP001601627">
    <property type="component" value="Unassembled WGS sequence"/>
</dbReference>
<dbReference type="SUPFAM" id="SSF53474">
    <property type="entry name" value="alpha/beta-Hydrolases"/>
    <property type="match status" value="1"/>
</dbReference>
<dbReference type="InterPro" id="IPR010060">
    <property type="entry name" value="NRPS_synth"/>
</dbReference>
<dbReference type="PROSITE" id="PS50075">
    <property type="entry name" value="CARRIER"/>
    <property type="match status" value="5"/>
</dbReference>
<dbReference type="InterPro" id="IPR042099">
    <property type="entry name" value="ANL_N_sf"/>
</dbReference>
<dbReference type="InterPro" id="IPR001242">
    <property type="entry name" value="Condensation_dom"/>
</dbReference>
<dbReference type="RefSeq" id="WP_388233057.1">
    <property type="nucleotide sequence ID" value="NZ_JBHVZQ010000002.1"/>
</dbReference>
<comment type="caution">
    <text evidence="8">The sequence shown here is derived from an EMBL/GenBank/DDBJ whole genome shotgun (WGS) entry which is preliminary data.</text>
</comment>
<dbReference type="PANTHER" id="PTHR45527:SF1">
    <property type="entry name" value="FATTY ACID SYNTHASE"/>
    <property type="match status" value="1"/>
</dbReference>
<dbReference type="InterPro" id="IPR036736">
    <property type="entry name" value="ACP-like_sf"/>
</dbReference>
<keyword evidence="3" id="KW-0597">Phosphoprotein</keyword>
<dbReference type="Gene3D" id="3.30.300.30">
    <property type="match status" value="5"/>
</dbReference>
<accession>A0ABW6Q056</accession>
<keyword evidence="5" id="KW-0045">Antibiotic biosynthesis</keyword>
<dbReference type="SMART" id="SM00823">
    <property type="entry name" value="PKS_PP"/>
    <property type="match status" value="5"/>
</dbReference>
<dbReference type="InterPro" id="IPR000873">
    <property type="entry name" value="AMP-dep_synth/lig_dom"/>
</dbReference>
<feature type="domain" description="Carrier" evidence="7">
    <location>
        <begin position="982"/>
        <end position="1057"/>
    </location>
</feature>
<dbReference type="Pfam" id="PF00975">
    <property type="entry name" value="Thioesterase"/>
    <property type="match status" value="1"/>
</dbReference>
<dbReference type="CDD" id="cd05930">
    <property type="entry name" value="A_NRPS"/>
    <property type="match status" value="1"/>
</dbReference>
<feature type="domain" description="Carrier" evidence="7">
    <location>
        <begin position="5680"/>
        <end position="5755"/>
    </location>
</feature>
<comment type="cofactor">
    <cofactor evidence="1">
        <name>pantetheine 4'-phosphate</name>
        <dbReference type="ChEBI" id="CHEBI:47942"/>
    </cofactor>
</comment>
<evidence type="ECO:0000313" key="9">
    <source>
        <dbReference type="Proteomes" id="UP001601627"/>
    </source>
</evidence>
<dbReference type="InterPro" id="IPR010071">
    <property type="entry name" value="AA_adenyl_dom"/>
</dbReference>
<dbReference type="SMART" id="SM00824">
    <property type="entry name" value="PKS_TE"/>
    <property type="match status" value="1"/>
</dbReference>
<organism evidence="8 9">
    <name type="scientific">Streptomyces marokkonensis</name>
    <dbReference type="NCBI Taxonomy" id="324855"/>
    <lineage>
        <taxon>Bacteria</taxon>
        <taxon>Bacillati</taxon>
        <taxon>Actinomycetota</taxon>
        <taxon>Actinomycetes</taxon>
        <taxon>Kitasatosporales</taxon>
        <taxon>Streptomycetaceae</taxon>
        <taxon>Streptomyces</taxon>
    </lineage>
</organism>
<dbReference type="InterPro" id="IPR023213">
    <property type="entry name" value="CAT-like_dom_sf"/>
</dbReference>
<dbReference type="InterPro" id="IPR045851">
    <property type="entry name" value="AMP-bd_C_sf"/>
</dbReference>
<dbReference type="InterPro" id="IPR009081">
    <property type="entry name" value="PP-bd_ACP"/>
</dbReference>
<dbReference type="NCBIfam" id="NF004282">
    <property type="entry name" value="PRK05691.1"/>
    <property type="match status" value="6"/>
</dbReference>
<dbReference type="InterPro" id="IPR006162">
    <property type="entry name" value="Ppantetheine_attach_site"/>
</dbReference>
<dbReference type="CDD" id="cd19540">
    <property type="entry name" value="LCL_NRPS-like"/>
    <property type="match status" value="3"/>
</dbReference>
<dbReference type="CDD" id="cd12117">
    <property type="entry name" value="A_NRPS_Srf_like"/>
    <property type="match status" value="2"/>
</dbReference>
<dbReference type="Pfam" id="PF00550">
    <property type="entry name" value="PP-binding"/>
    <property type="match status" value="5"/>
</dbReference>
<keyword evidence="4" id="KW-0677">Repeat</keyword>
<name>A0ABW6Q056_9ACTN</name>
<dbReference type="Gene3D" id="3.40.50.980">
    <property type="match status" value="8"/>
</dbReference>
<gene>
    <name evidence="8" type="ORF">ACFVZC_04015</name>
</gene>
<dbReference type="InterPro" id="IPR020845">
    <property type="entry name" value="AMP-binding_CS"/>
</dbReference>
<feature type="region of interest" description="Disordered" evidence="6">
    <location>
        <begin position="1052"/>
        <end position="1071"/>
    </location>
</feature>
<dbReference type="Pfam" id="PF00668">
    <property type="entry name" value="Condensation"/>
    <property type="match status" value="6"/>
</dbReference>
<dbReference type="NCBIfam" id="NF003417">
    <property type="entry name" value="PRK04813.1"/>
    <property type="match status" value="5"/>
</dbReference>
<dbReference type="Gene3D" id="3.40.50.12780">
    <property type="entry name" value="N-terminal domain of ligase-like"/>
    <property type="match status" value="1"/>
</dbReference>
<dbReference type="PANTHER" id="PTHR45527">
    <property type="entry name" value="NONRIBOSOMAL PEPTIDE SYNTHETASE"/>
    <property type="match status" value="1"/>
</dbReference>
<dbReference type="Pfam" id="PF13193">
    <property type="entry name" value="AMP-binding_C"/>
    <property type="match status" value="5"/>
</dbReference>
<dbReference type="SUPFAM" id="SSF52777">
    <property type="entry name" value="CoA-dependent acyltransferases"/>
    <property type="match status" value="12"/>
</dbReference>
<evidence type="ECO:0000256" key="6">
    <source>
        <dbReference type="SAM" id="MobiDB-lite"/>
    </source>
</evidence>
<evidence type="ECO:0000256" key="2">
    <source>
        <dbReference type="ARBA" id="ARBA00022450"/>
    </source>
</evidence>
<dbReference type="Gene3D" id="3.30.559.10">
    <property type="entry name" value="Chloramphenicol acetyltransferase-like domain"/>
    <property type="match status" value="6"/>
</dbReference>
<dbReference type="Gene3D" id="3.40.50.1820">
    <property type="entry name" value="alpha/beta hydrolase"/>
    <property type="match status" value="1"/>
</dbReference>
<dbReference type="NCBIfam" id="TIGR01733">
    <property type="entry name" value="AA-adenyl-dom"/>
    <property type="match status" value="5"/>
</dbReference>
<dbReference type="PROSITE" id="PS00012">
    <property type="entry name" value="PHOSPHOPANTETHEINE"/>
    <property type="match status" value="4"/>
</dbReference>
<evidence type="ECO:0000256" key="5">
    <source>
        <dbReference type="ARBA" id="ARBA00023194"/>
    </source>
</evidence>
<reference evidence="8 9" key="1">
    <citation type="submission" date="2024-09" db="EMBL/GenBank/DDBJ databases">
        <title>The Natural Products Discovery Center: Release of the First 8490 Sequenced Strains for Exploring Actinobacteria Biosynthetic Diversity.</title>
        <authorList>
            <person name="Kalkreuter E."/>
            <person name="Kautsar S.A."/>
            <person name="Yang D."/>
            <person name="Bader C.D."/>
            <person name="Teijaro C.N."/>
            <person name="Fluegel L."/>
            <person name="Davis C.M."/>
            <person name="Simpson J.R."/>
            <person name="Lauterbach L."/>
            <person name="Steele A.D."/>
            <person name="Gui C."/>
            <person name="Meng S."/>
            <person name="Li G."/>
            <person name="Viehrig K."/>
            <person name="Ye F."/>
            <person name="Su P."/>
            <person name="Kiefer A.F."/>
            <person name="Nichols A."/>
            <person name="Cepeda A.J."/>
            <person name="Yan W."/>
            <person name="Fan B."/>
            <person name="Jiang Y."/>
            <person name="Adhikari A."/>
            <person name="Zheng C.-J."/>
            <person name="Schuster L."/>
            <person name="Cowan T.M."/>
            <person name="Smanski M.J."/>
            <person name="Chevrette M.G."/>
            <person name="De Carvalho L.P.S."/>
            <person name="Shen B."/>
        </authorList>
    </citation>
    <scope>NUCLEOTIDE SEQUENCE [LARGE SCALE GENOMIC DNA]</scope>
    <source>
        <strain evidence="8 9">NPDC058328</strain>
    </source>
</reference>